<reference evidence="11" key="3">
    <citation type="journal article" date="2017" name="Plant Physiol. Biochem.">
        <title>Differential oxidative and antioxidative response of duckweed Lemna minor toward plant growth promoting/inhibiting bacteria.</title>
        <authorList>
            <person name="Ishizawa H."/>
            <person name="Kuroda M."/>
            <person name="Morikawa M."/>
            <person name="Ike M."/>
        </authorList>
    </citation>
    <scope>NUCLEOTIDE SEQUENCE [LARGE SCALE GENOMIC DNA]</scope>
    <source>
        <strain evidence="11">H3</strain>
    </source>
</reference>
<feature type="transmembrane region" description="Helical" evidence="8">
    <location>
        <begin position="293"/>
        <end position="315"/>
    </location>
</feature>
<accession>A0A3G9GGS6</accession>
<name>A0A3G9GGS6_9NEIS</name>
<dbReference type="GO" id="GO:0005886">
    <property type="term" value="C:plasma membrane"/>
    <property type="evidence" value="ECO:0007669"/>
    <property type="project" value="UniProtKB-SubCell"/>
</dbReference>
<keyword evidence="3 8" id="KW-0813">Transport</keyword>
<keyword evidence="7 8" id="KW-0472">Membrane</keyword>
<dbReference type="Proteomes" id="UP000198290">
    <property type="component" value="Chromosome"/>
</dbReference>
<proteinExistence type="inferred from homology"/>
<comment type="subcellular location">
    <subcellularLocation>
        <location evidence="8">Cell membrane</location>
        <topology evidence="8">Multi-pass membrane protein</topology>
    </subcellularLocation>
    <subcellularLocation>
        <location evidence="1">Endomembrane system</location>
        <topology evidence="1">Multi-pass membrane protein</topology>
    </subcellularLocation>
</comment>
<dbReference type="GO" id="GO:0015099">
    <property type="term" value="F:nickel cation transmembrane transporter activity"/>
    <property type="evidence" value="ECO:0007669"/>
    <property type="project" value="UniProtKB-UniRule"/>
</dbReference>
<feature type="signal peptide" evidence="9">
    <location>
        <begin position="1"/>
        <end position="19"/>
    </location>
</feature>
<protein>
    <recommendedName>
        <fullName evidence="8">Nickel/cobalt efflux system</fullName>
    </recommendedName>
</protein>
<dbReference type="Pfam" id="PF03824">
    <property type="entry name" value="NicO"/>
    <property type="match status" value="1"/>
</dbReference>
<dbReference type="EMBL" id="AP018823">
    <property type="protein sequence ID" value="BBF85829.1"/>
    <property type="molecule type" value="Genomic_DNA"/>
</dbReference>
<evidence type="ECO:0000256" key="8">
    <source>
        <dbReference type="RuleBase" id="RU362101"/>
    </source>
</evidence>
<feature type="chain" id="PRO_5017938391" description="Nickel/cobalt efflux system" evidence="9">
    <location>
        <begin position="20"/>
        <end position="329"/>
    </location>
</feature>
<feature type="transmembrane region" description="Helical" evidence="8">
    <location>
        <begin position="171"/>
        <end position="195"/>
    </location>
</feature>
<feature type="transmembrane region" description="Helical" evidence="8">
    <location>
        <begin position="64"/>
        <end position="88"/>
    </location>
</feature>
<evidence type="ECO:0000256" key="7">
    <source>
        <dbReference type="ARBA" id="ARBA00023136"/>
    </source>
</evidence>
<sequence length="329" mass="35672">MPLLAANLLAWGWALSAFADHPARLGTALLAYLLGLRHAVDADHIAAIDNTVRKLMQENQRPLCVGFFFSIGHSLLVIAAVAAVVFATRALQDSINGFREIGGAISTGISAFFLLALAAMNLSALHGIWHSFRRARAGEAVCDEQLNILLGNRGLLSRLLRPLFRMVSKSWHMLPIGLLFGLGFDTATEIGLFAIASSQSSDGIPLWNIMVYPVLFAAGMALVDTLDSMLMVEVYGWAFINPIRKLWYNLTITLVSVLVAVCIGGLETLGLIADKLQLSGGAWDVVAMLNDNLAHFGYFVVALFALTWALSAAIYKWKRFDTLPGQQAG</sequence>
<evidence type="ECO:0000256" key="3">
    <source>
        <dbReference type="ARBA" id="ARBA00022448"/>
    </source>
</evidence>
<dbReference type="PANTHER" id="PTHR31611">
    <property type="entry name" value="HIGH-AFFINITY NICKEL TRANSPORT PROTEIN NIC1"/>
    <property type="match status" value="1"/>
</dbReference>
<evidence type="ECO:0000256" key="6">
    <source>
        <dbReference type="ARBA" id="ARBA00022989"/>
    </source>
</evidence>
<dbReference type="STRING" id="332411.VI06_18500"/>
<keyword evidence="4" id="KW-0533">Nickel</keyword>
<keyword evidence="9" id="KW-0732">Signal</keyword>
<evidence type="ECO:0000256" key="1">
    <source>
        <dbReference type="ARBA" id="ARBA00004127"/>
    </source>
</evidence>
<dbReference type="KEGG" id="amah:DLM_2214"/>
<keyword evidence="6 8" id="KW-1133">Transmembrane helix</keyword>
<evidence type="ECO:0000256" key="9">
    <source>
        <dbReference type="SAM" id="SignalP"/>
    </source>
</evidence>
<evidence type="ECO:0000256" key="4">
    <source>
        <dbReference type="ARBA" id="ARBA00022596"/>
    </source>
</evidence>
<dbReference type="AlphaFoldDB" id="A0A3G9GGS6"/>
<dbReference type="GO" id="GO:0012505">
    <property type="term" value="C:endomembrane system"/>
    <property type="evidence" value="ECO:0007669"/>
    <property type="project" value="UniProtKB-SubCell"/>
</dbReference>
<dbReference type="NCBIfam" id="TIGR00802">
    <property type="entry name" value="nico"/>
    <property type="match status" value="1"/>
</dbReference>
<feature type="transmembrane region" description="Helical" evidence="8">
    <location>
        <begin position="108"/>
        <end position="129"/>
    </location>
</feature>
<evidence type="ECO:0000313" key="10">
    <source>
        <dbReference type="EMBL" id="BBF85829.1"/>
    </source>
</evidence>
<feature type="transmembrane region" description="Helical" evidence="8">
    <location>
        <begin position="246"/>
        <end position="273"/>
    </location>
</feature>
<dbReference type="InterPro" id="IPR004688">
    <property type="entry name" value="Ni/Co_transpt"/>
</dbReference>
<dbReference type="PANTHER" id="PTHR31611:SF0">
    <property type="entry name" value="HIGH-AFFINITY NICKEL TRANSPORT PROTEIN NIC1"/>
    <property type="match status" value="1"/>
</dbReference>
<gene>
    <name evidence="10" type="ORF">DLM_2214</name>
</gene>
<comment type="similarity">
    <text evidence="2 8">Belongs to the NiCoT transporter (TC 2.A.52) family.</text>
</comment>
<dbReference type="InterPro" id="IPR011541">
    <property type="entry name" value="Ni/Co_transpt_high_affinity"/>
</dbReference>
<reference evidence="10 11" key="2">
    <citation type="journal article" date="2017" name="Genome Announc.">
        <title>Draft genome sequence of Aquitalea magnusonii strain H3, a plant growth-promoting bacterium of duckweed Lemna minor.</title>
        <authorList>
            <person name="Ishizawa H."/>
            <person name="Kuroda M."/>
            <person name="Ike M."/>
        </authorList>
    </citation>
    <scope>NUCLEOTIDE SEQUENCE [LARGE SCALE GENOMIC DNA]</scope>
    <source>
        <strain evidence="10 11">H3</strain>
    </source>
</reference>
<evidence type="ECO:0000313" key="11">
    <source>
        <dbReference type="Proteomes" id="UP000198290"/>
    </source>
</evidence>
<keyword evidence="5 8" id="KW-0812">Transmembrane</keyword>
<organism evidence="10 11">
    <name type="scientific">Aquitalea magnusonii</name>
    <dbReference type="NCBI Taxonomy" id="332411"/>
    <lineage>
        <taxon>Bacteria</taxon>
        <taxon>Pseudomonadati</taxon>
        <taxon>Pseudomonadota</taxon>
        <taxon>Betaproteobacteria</taxon>
        <taxon>Neisseriales</taxon>
        <taxon>Chromobacteriaceae</taxon>
        <taxon>Aquitalea</taxon>
    </lineage>
</organism>
<keyword evidence="11" id="KW-1185">Reference proteome</keyword>
<evidence type="ECO:0000256" key="5">
    <source>
        <dbReference type="ARBA" id="ARBA00022692"/>
    </source>
</evidence>
<reference evidence="11" key="1">
    <citation type="journal article" date="2017" name="Biotechnol. Biofuels">
        <title>Evaluation of environmental bacterial communities as a factor affecting the growth of duckweed Lemna minor.</title>
        <authorList>
            <person name="Ishizawa H."/>
            <person name="Kuroda M."/>
            <person name="Morikawa M."/>
            <person name="Ike M."/>
        </authorList>
    </citation>
    <scope>NUCLEOTIDE SEQUENCE [LARGE SCALE GENOMIC DNA]</scope>
    <source>
        <strain evidence="11">H3</strain>
    </source>
</reference>
<evidence type="ECO:0000256" key="2">
    <source>
        <dbReference type="ARBA" id="ARBA00010892"/>
    </source>
</evidence>